<dbReference type="VEuPathDB" id="FungiDB:FUN_016028"/>
<keyword evidence="2" id="KW-1185">Reference proteome</keyword>
<reference evidence="1 2" key="1">
    <citation type="submission" date="2015-10" db="EMBL/GenBank/DDBJ databases">
        <title>Genome analyses suggest a sexual origin of heterokaryosis in a supposedly ancient asexual fungus.</title>
        <authorList>
            <person name="Ropars J."/>
            <person name="Sedzielewska K."/>
            <person name="Noel J."/>
            <person name="Charron P."/>
            <person name="Farinelli L."/>
            <person name="Marton T."/>
            <person name="Kruger M."/>
            <person name="Pelin A."/>
            <person name="Brachmann A."/>
            <person name="Corradi N."/>
        </authorList>
    </citation>
    <scope>NUCLEOTIDE SEQUENCE [LARGE SCALE GENOMIC DNA]</scope>
    <source>
        <strain evidence="1 2">A4</strain>
    </source>
</reference>
<proteinExistence type="predicted"/>
<name>A0A2I1HG01_9GLOM</name>
<accession>A0A2I1HG01</accession>
<dbReference type="AlphaFoldDB" id="A0A2I1HG01"/>
<dbReference type="VEuPathDB" id="FungiDB:RhiirFUN_008356"/>
<evidence type="ECO:0000313" key="2">
    <source>
        <dbReference type="Proteomes" id="UP000234323"/>
    </source>
</evidence>
<comment type="caution">
    <text evidence="1">The sequence shown here is derived from an EMBL/GenBank/DDBJ whole genome shotgun (WGS) entry which is preliminary data.</text>
</comment>
<dbReference type="EMBL" id="LLXI01002706">
    <property type="protein sequence ID" value="PKY57799.1"/>
    <property type="molecule type" value="Genomic_DNA"/>
</dbReference>
<organism evidence="1 2">
    <name type="scientific">Rhizophagus irregularis</name>
    <dbReference type="NCBI Taxonomy" id="588596"/>
    <lineage>
        <taxon>Eukaryota</taxon>
        <taxon>Fungi</taxon>
        <taxon>Fungi incertae sedis</taxon>
        <taxon>Mucoromycota</taxon>
        <taxon>Glomeromycotina</taxon>
        <taxon>Glomeromycetes</taxon>
        <taxon>Glomerales</taxon>
        <taxon>Glomeraceae</taxon>
        <taxon>Rhizophagus</taxon>
    </lineage>
</organism>
<evidence type="ECO:0000313" key="1">
    <source>
        <dbReference type="EMBL" id="PKY57799.1"/>
    </source>
</evidence>
<dbReference type="Proteomes" id="UP000234323">
    <property type="component" value="Unassembled WGS sequence"/>
</dbReference>
<protein>
    <submittedName>
        <fullName evidence="1">Uncharacterized protein</fullName>
    </submittedName>
</protein>
<gene>
    <name evidence="1" type="ORF">RhiirA4_479147</name>
</gene>
<sequence length="156" mass="18794">MIKSSNNRDYALNALKEMIMIKLYKELNEDVRITEFLFWLNYLCTNKENCIWENLDKLNEKCNNIEKVTITETSIFEFNNNIEEKKQTIDEGMNEMRRFLITLIVALGVLPNKKHVNIEINKKKKLQFNFVHDEFEDIWEFNVKIEGMKKSTHLRR</sequence>